<comment type="subcellular location">
    <subcellularLocation>
        <location evidence="1">Membrane</location>
        <topology evidence="1">Single-pass membrane protein</topology>
    </subcellularLocation>
</comment>
<keyword evidence="4 9" id="KW-1133">Transmembrane helix</keyword>
<dbReference type="GO" id="GO:0016705">
    <property type="term" value="F:oxidoreductase activity, acting on paired donors, with incorporation or reduction of molecular oxygen"/>
    <property type="evidence" value="ECO:0007669"/>
    <property type="project" value="InterPro"/>
</dbReference>
<dbReference type="PANTHER" id="PTHR47956:SF138">
    <property type="entry name" value="CYTOCHROME P450"/>
    <property type="match status" value="1"/>
</dbReference>
<evidence type="ECO:0000256" key="6">
    <source>
        <dbReference type="ARBA" id="ARBA00023136"/>
    </source>
</evidence>
<dbReference type="GO" id="GO:0004497">
    <property type="term" value="F:monooxygenase activity"/>
    <property type="evidence" value="ECO:0007669"/>
    <property type="project" value="UniProtKB-KW"/>
</dbReference>
<feature type="transmembrane region" description="Helical" evidence="9">
    <location>
        <begin position="12"/>
        <end position="36"/>
    </location>
</feature>
<dbReference type="SUPFAM" id="SSF48264">
    <property type="entry name" value="Cytochrome P450"/>
    <property type="match status" value="1"/>
</dbReference>
<keyword evidence="7 8" id="KW-0349">Heme</keyword>
<reference evidence="10" key="1">
    <citation type="submission" date="2023-07" db="EMBL/GenBank/DDBJ databases">
        <title>A chromosome-level genome assembly of Lolium multiflorum.</title>
        <authorList>
            <person name="Chen Y."/>
            <person name="Copetti D."/>
            <person name="Kolliker R."/>
            <person name="Studer B."/>
        </authorList>
    </citation>
    <scope>NUCLEOTIDE SEQUENCE</scope>
    <source>
        <strain evidence="10">02402/16</strain>
        <tissue evidence="10">Leaf</tissue>
    </source>
</reference>
<evidence type="ECO:0000313" key="11">
    <source>
        <dbReference type="Proteomes" id="UP001231189"/>
    </source>
</evidence>
<comment type="cofactor">
    <cofactor evidence="7">
        <name>heme</name>
        <dbReference type="ChEBI" id="CHEBI:30413"/>
    </cofactor>
</comment>
<dbReference type="EMBL" id="JAUUTY010000007">
    <property type="protein sequence ID" value="KAK1604142.1"/>
    <property type="molecule type" value="Genomic_DNA"/>
</dbReference>
<dbReference type="InterPro" id="IPR017972">
    <property type="entry name" value="Cyt_P450_CS"/>
</dbReference>
<gene>
    <name evidence="10" type="ORF">QYE76_027815</name>
</gene>
<evidence type="ECO:0000256" key="4">
    <source>
        <dbReference type="ARBA" id="ARBA00022989"/>
    </source>
</evidence>
<keyword evidence="3 9" id="KW-0812">Transmembrane</keyword>
<keyword evidence="7 8" id="KW-0408">Iron</keyword>
<sequence length="243" mass="25734">MGDINNTHGGGGAAAGATFPVAMYVLFLSYLALLLVPCSDLIHVLSFTHLCRSILIPHFSTADCADVDGYHVLSGTRVFINVWAIGRDPDAWQKPEEFAPERFMEGGSAAAVDFRGSNFEFMPFGAGRRMCPGLNFGLIAVEIMLANLVYCHDWALPAGICRRSKSAVEEHVVCVADAIIVVLGRGLATVAATVAALAGVTLAVARDGQLGIGIVVEVDHEVEEAHTLLLPPALLLRLGLGPD</sequence>
<dbReference type="InterPro" id="IPR036396">
    <property type="entry name" value="Cyt_P450_sf"/>
</dbReference>
<evidence type="ECO:0000256" key="2">
    <source>
        <dbReference type="ARBA" id="ARBA00010617"/>
    </source>
</evidence>
<dbReference type="InterPro" id="IPR001128">
    <property type="entry name" value="Cyt_P450"/>
</dbReference>
<evidence type="ECO:0000256" key="7">
    <source>
        <dbReference type="PIRSR" id="PIRSR602401-1"/>
    </source>
</evidence>
<evidence type="ECO:0000256" key="8">
    <source>
        <dbReference type="RuleBase" id="RU000461"/>
    </source>
</evidence>
<keyword evidence="6 9" id="KW-0472">Membrane</keyword>
<dbReference type="Gene3D" id="1.10.630.10">
    <property type="entry name" value="Cytochrome P450"/>
    <property type="match status" value="1"/>
</dbReference>
<accession>A0AAD8VDY5</accession>
<organism evidence="10 11">
    <name type="scientific">Lolium multiflorum</name>
    <name type="common">Italian ryegrass</name>
    <name type="synonym">Lolium perenne subsp. multiflorum</name>
    <dbReference type="NCBI Taxonomy" id="4521"/>
    <lineage>
        <taxon>Eukaryota</taxon>
        <taxon>Viridiplantae</taxon>
        <taxon>Streptophyta</taxon>
        <taxon>Embryophyta</taxon>
        <taxon>Tracheophyta</taxon>
        <taxon>Spermatophyta</taxon>
        <taxon>Magnoliopsida</taxon>
        <taxon>Liliopsida</taxon>
        <taxon>Poales</taxon>
        <taxon>Poaceae</taxon>
        <taxon>BOP clade</taxon>
        <taxon>Pooideae</taxon>
        <taxon>Poodae</taxon>
        <taxon>Poeae</taxon>
        <taxon>Poeae Chloroplast Group 2 (Poeae type)</taxon>
        <taxon>Loliodinae</taxon>
        <taxon>Loliinae</taxon>
        <taxon>Lolium</taxon>
    </lineage>
</organism>
<dbReference type="PRINTS" id="PR00463">
    <property type="entry name" value="EP450I"/>
</dbReference>
<name>A0AAD8VDY5_LOLMU</name>
<dbReference type="PROSITE" id="PS00086">
    <property type="entry name" value="CYTOCHROME_P450"/>
    <property type="match status" value="1"/>
</dbReference>
<dbReference type="PANTHER" id="PTHR47956">
    <property type="entry name" value="CYTOCHROME P450 71B11-RELATED"/>
    <property type="match status" value="1"/>
</dbReference>
<evidence type="ECO:0000313" key="10">
    <source>
        <dbReference type="EMBL" id="KAK1604142.1"/>
    </source>
</evidence>
<evidence type="ECO:0000256" key="3">
    <source>
        <dbReference type="ARBA" id="ARBA00022692"/>
    </source>
</evidence>
<proteinExistence type="inferred from homology"/>
<dbReference type="AlphaFoldDB" id="A0AAD8VDY5"/>
<dbReference type="InterPro" id="IPR050193">
    <property type="entry name" value="Cytochrome_P450_71"/>
</dbReference>
<dbReference type="Pfam" id="PF00067">
    <property type="entry name" value="p450"/>
    <property type="match status" value="1"/>
</dbReference>
<keyword evidence="11" id="KW-1185">Reference proteome</keyword>
<comment type="similarity">
    <text evidence="2 8">Belongs to the cytochrome P450 family.</text>
</comment>
<dbReference type="InterPro" id="IPR002401">
    <property type="entry name" value="Cyt_P450_E_grp-I"/>
</dbReference>
<keyword evidence="5 8" id="KW-0560">Oxidoreductase</keyword>
<dbReference type="Proteomes" id="UP001231189">
    <property type="component" value="Unassembled WGS sequence"/>
</dbReference>
<evidence type="ECO:0000256" key="9">
    <source>
        <dbReference type="SAM" id="Phobius"/>
    </source>
</evidence>
<dbReference type="GO" id="GO:0020037">
    <property type="term" value="F:heme binding"/>
    <property type="evidence" value="ECO:0007669"/>
    <property type="project" value="InterPro"/>
</dbReference>
<evidence type="ECO:0000256" key="1">
    <source>
        <dbReference type="ARBA" id="ARBA00004167"/>
    </source>
</evidence>
<evidence type="ECO:0000256" key="5">
    <source>
        <dbReference type="ARBA" id="ARBA00023002"/>
    </source>
</evidence>
<comment type="caution">
    <text evidence="10">The sequence shown here is derived from an EMBL/GenBank/DDBJ whole genome shotgun (WGS) entry which is preliminary data.</text>
</comment>
<dbReference type="GO" id="GO:0005506">
    <property type="term" value="F:iron ion binding"/>
    <property type="evidence" value="ECO:0007669"/>
    <property type="project" value="InterPro"/>
</dbReference>
<keyword evidence="8" id="KW-0503">Monooxygenase</keyword>
<protein>
    <submittedName>
        <fullName evidence="10">Uncharacterized protein</fullName>
    </submittedName>
</protein>
<feature type="binding site" description="axial binding residue" evidence="7">
    <location>
        <position position="131"/>
    </location>
    <ligand>
        <name>heme</name>
        <dbReference type="ChEBI" id="CHEBI:30413"/>
    </ligand>
    <ligandPart>
        <name>Fe</name>
        <dbReference type="ChEBI" id="CHEBI:18248"/>
    </ligandPart>
</feature>
<keyword evidence="7 8" id="KW-0479">Metal-binding</keyword>
<dbReference type="GO" id="GO:0016020">
    <property type="term" value="C:membrane"/>
    <property type="evidence" value="ECO:0007669"/>
    <property type="project" value="UniProtKB-SubCell"/>
</dbReference>